<sequence>MACCLEMQEKTIPNPAQARTSRRTQHSLLNLNHILLEAISKLWLMYDLIVSTLFFRVQLQSTIHKS</sequence>
<accession>A0A5M9K6P0</accession>
<proteinExistence type="predicted"/>
<comment type="caution">
    <text evidence="1">The sequence shown here is derived from an EMBL/GenBank/DDBJ whole genome shotgun (WGS) entry which is preliminary data.</text>
</comment>
<evidence type="ECO:0000313" key="1">
    <source>
        <dbReference type="EMBL" id="KAA8577291.1"/>
    </source>
</evidence>
<dbReference type="Proteomes" id="UP000322873">
    <property type="component" value="Unassembled WGS sequence"/>
</dbReference>
<gene>
    <name evidence="1" type="ORF">EYC84_007263</name>
</gene>
<organism evidence="1 2">
    <name type="scientific">Monilinia fructicola</name>
    <name type="common">Brown rot fungus</name>
    <name type="synonym">Ciboria fructicola</name>
    <dbReference type="NCBI Taxonomy" id="38448"/>
    <lineage>
        <taxon>Eukaryota</taxon>
        <taxon>Fungi</taxon>
        <taxon>Dikarya</taxon>
        <taxon>Ascomycota</taxon>
        <taxon>Pezizomycotina</taxon>
        <taxon>Leotiomycetes</taxon>
        <taxon>Helotiales</taxon>
        <taxon>Sclerotiniaceae</taxon>
        <taxon>Monilinia</taxon>
    </lineage>
</organism>
<dbReference type="EMBL" id="VICG01000001">
    <property type="protein sequence ID" value="KAA8577291.1"/>
    <property type="molecule type" value="Genomic_DNA"/>
</dbReference>
<evidence type="ECO:0000313" key="2">
    <source>
        <dbReference type="Proteomes" id="UP000322873"/>
    </source>
</evidence>
<dbReference type="AlphaFoldDB" id="A0A5M9K6P0"/>
<name>A0A5M9K6P0_MONFR</name>
<reference evidence="1 2" key="1">
    <citation type="submission" date="2019-06" db="EMBL/GenBank/DDBJ databases">
        <title>Genome Sequence of the Brown Rot Fungal Pathogen Monilinia fructicola.</title>
        <authorList>
            <person name="De Miccolis Angelini R.M."/>
            <person name="Landi L."/>
            <person name="Abate D."/>
            <person name="Pollastro S."/>
            <person name="Romanazzi G."/>
            <person name="Faretra F."/>
        </authorList>
    </citation>
    <scope>NUCLEOTIDE SEQUENCE [LARGE SCALE GENOMIC DNA]</scope>
    <source>
        <strain evidence="1 2">Mfrc123</strain>
    </source>
</reference>
<keyword evidence="2" id="KW-1185">Reference proteome</keyword>
<protein>
    <submittedName>
        <fullName evidence="1">Uncharacterized protein</fullName>
    </submittedName>
</protein>